<reference evidence="1 2" key="1">
    <citation type="journal article" date="2021" name="Nat. Plants">
        <title>The Taxus genome provides insights into paclitaxel biosynthesis.</title>
        <authorList>
            <person name="Xiong X."/>
            <person name="Gou J."/>
            <person name="Liao Q."/>
            <person name="Li Y."/>
            <person name="Zhou Q."/>
            <person name="Bi G."/>
            <person name="Li C."/>
            <person name="Du R."/>
            <person name="Wang X."/>
            <person name="Sun T."/>
            <person name="Guo L."/>
            <person name="Liang H."/>
            <person name="Lu P."/>
            <person name="Wu Y."/>
            <person name="Zhang Z."/>
            <person name="Ro D.K."/>
            <person name="Shang Y."/>
            <person name="Huang S."/>
            <person name="Yan J."/>
        </authorList>
    </citation>
    <scope>NUCLEOTIDE SEQUENCE [LARGE SCALE GENOMIC DNA]</scope>
    <source>
        <strain evidence="1">Ta-2019</strain>
    </source>
</reference>
<dbReference type="AlphaFoldDB" id="A0AA38BY41"/>
<feature type="non-terminal residue" evidence="1">
    <location>
        <position position="100"/>
    </location>
</feature>
<dbReference type="PANTHER" id="PTHR48475">
    <property type="entry name" value="RIBONUCLEASE H"/>
    <property type="match status" value="1"/>
</dbReference>
<dbReference type="Proteomes" id="UP000824469">
    <property type="component" value="Unassembled WGS sequence"/>
</dbReference>
<comment type="caution">
    <text evidence="1">The sequence shown here is derived from an EMBL/GenBank/DDBJ whole genome shotgun (WGS) entry which is preliminary data.</text>
</comment>
<name>A0AA38BY41_TAXCH</name>
<evidence type="ECO:0008006" key="3">
    <source>
        <dbReference type="Google" id="ProtNLM"/>
    </source>
</evidence>
<evidence type="ECO:0000313" key="2">
    <source>
        <dbReference type="Proteomes" id="UP000824469"/>
    </source>
</evidence>
<dbReference type="PANTHER" id="PTHR48475:SF2">
    <property type="entry name" value="RIBONUCLEASE H"/>
    <property type="match status" value="1"/>
</dbReference>
<feature type="non-terminal residue" evidence="1">
    <location>
        <position position="1"/>
    </location>
</feature>
<dbReference type="EMBL" id="JAHRHJ020003813">
    <property type="protein sequence ID" value="KAH9290477.1"/>
    <property type="molecule type" value="Genomic_DNA"/>
</dbReference>
<accession>A0AA38BY41</accession>
<evidence type="ECO:0000313" key="1">
    <source>
        <dbReference type="EMBL" id="KAH9290477.1"/>
    </source>
</evidence>
<organism evidence="1 2">
    <name type="scientific">Taxus chinensis</name>
    <name type="common">Chinese yew</name>
    <name type="synonym">Taxus wallichiana var. chinensis</name>
    <dbReference type="NCBI Taxonomy" id="29808"/>
    <lineage>
        <taxon>Eukaryota</taxon>
        <taxon>Viridiplantae</taxon>
        <taxon>Streptophyta</taxon>
        <taxon>Embryophyta</taxon>
        <taxon>Tracheophyta</taxon>
        <taxon>Spermatophyta</taxon>
        <taxon>Pinopsida</taxon>
        <taxon>Pinidae</taxon>
        <taxon>Conifers II</taxon>
        <taxon>Cupressales</taxon>
        <taxon>Taxaceae</taxon>
        <taxon>Taxus</taxon>
    </lineage>
</organism>
<protein>
    <recommendedName>
        <fullName evidence="3">Reverse transcriptase domain-containing protein</fullName>
    </recommendedName>
</protein>
<keyword evidence="2" id="KW-1185">Reference proteome</keyword>
<proteinExistence type="predicted"/>
<sequence>DGQEQENDNVPTPCWTQSMIHFLQTGLCPPEMSKAKRRHFRLQAVPYAIIDGVLFKKDVNGVLLRCISTNQIQRVLEEFHGGPAGGHFAPRVTALKIMKA</sequence>
<gene>
    <name evidence="1" type="ORF">KI387_034594</name>
</gene>